<feature type="transmembrane region" description="Helical" evidence="6">
    <location>
        <begin position="110"/>
        <end position="134"/>
    </location>
</feature>
<reference evidence="8 9" key="1">
    <citation type="submission" date="2024-09" db="EMBL/GenBank/DDBJ databases">
        <authorList>
            <person name="Sun Q."/>
            <person name="Mori K."/>
        </authorList>
    </citation>
    <scope>NUCLEOTIDE SEQUENCE [LARGE SCALE GENOMIC DNA]</scope>
    <source>
        <strain evidence="8 9">TBRC 1432</strain>
    </source>
</reference>
<evidence type="ECO:0000256" key="2">
    <source>
        <dbReference type="ARBA" id="ARBA00022475"/>
    </source>
</evidence>
<keyword evidence="9" id="KW-1185">Reference proteome</keyword>
<feature type="transmembrane region" description="Helical" evidence="6">
    <location>
        <begin position="359"/>
        <end position="378"/>
    </location>
</feature>
<sequence length="418" mass="43609">MSGNTAAAPEQASTWRNEWLLVLFTGTTNTADAVMRVALPLLAVRLTNSPALVAGVAIMLTLPWLLTALHVGVLVDRMNRRTLMVAAEFARMGSIAVALGAALLDAASLPLIYAVALVLGVAEVVAQLSAVSIIPSVVPKSRWQSLNARITAMEYVSFSFVGAPIGGFLVAAGFAIALGATGAVYLLGAVLLTMLVGNFAVPATKERRPAHVEIREGLQFLVRHKLLRTMAGLISVMAGCWAAWYAIIPAFAVGGPLGLTVQQYGFLLTSLGAGGVLGTVLVGPVNRLLGRRWAMFADIIGTVVMVGIPAVVPAAQWSAWLVGLAAFVAGAGGTMWTVNSRVIIQSLVPNELLGRFNAASRLISWGMTPVAAAVAGGLAQLLGFRVAFGFFAAICLLLAYPYLRVVTPAAVAEVEQPS</sequence>
<dbReference type="InterPro" id="IPR020846">
    <property type="entry name" value="MFS_dom"/>
</dbReference>
<dbReference type="PROSITE" id="PS50850">
    <property type="entry name" value="MFS"/>
    <property type="match status" value="1"/>
</dbReference>
<name>A0ABV6MQR1_9PSEU</name>
<evidence type="ECO:0000259" key="7">
    <source>
        <dbReference type="PROSITE" id="PS50850"/>
    </source>
</evidence>
<feature type="transmembrane region" description="Helical" evidence="6">
    <location>
        <begin position="264"/>
        <end position="286"/>
    </location>
</feature>
<protein>
    <submittedName>
        <fullName evidence="8">MFS transporter</fullName>
    </submittedName>
</protein>
<dbReference type="Gene3D" id="1.20.1250.20">
    <property type="entry name" value="MFS general substrate transporter like domains"/>
    <property type="match status" value="1"/>
</dbReference>
<evidence type="ECO:0000256" key="3">
    <source>
        <dbReference type="ARBA" id="ARBA00022692"/>
    </source>
</evidence>
<proteinExistence type="predicted"/>
<dbReference type="PANTHER" id="PTHR23513">
    <property type="entry name" value="INTEGRAL MEMBRANE EFFLUX PROTEIN-RELATED"/>
    <property type="match status" value="1"/>
</dbReference>
<evidence type="ECO:0000256" key="4">
    <source>
        <dbReference type="ARBA" id="ARBA00022989"/>
    </source>
</evidence>
<feature type="transmembrane region" description="Helical" evidence="6">
    <location>
        <begin position="293"/>
        <end position="312"/>
    </location>
</feature>
<organism evidence="8 9">
    <name type="scientific">Kutzneria chonburiensis</name>
    <dbReference type="NCBI Taxonomy" id="1483604"/>
    <lineage>
        <taxon>Bacteria</taxon>
        <taxon>Bacillati</taxon>
        <taxon>Actinomycetota</taxon>
        <taxon>Actinomycetes</taxon>
        <taxon>Pseudonocardiales</taxon>
        <taxon>Pseudonocardiaceae</taxon>
        <taxon>Kutzneria</taxon>
    </lineage>
</organism>
<accession>A0ABV6MQR1</accession>
<feature type="transmembrane region" description="Helical" evidence="6">
    <location>
        <begin position="51"/>
        <end position="75"/>
    </location>
</feature>
<dbReference type="CDD" id="cd06173">
    <property type="entry name" value="MFS_MefA_like"/>
    <property type="match status" value="1"/>
</dbReference>
<feature type="transmembrane region" description="Helical" evidence="6">
    <location>
        <begin position="318"/>
        <end position="338"/>
    </location>
</feature>
<evidence type="ECO:0000313" key="9">
    <source>
        <dbReference type="Proteomes" id="UP001589810"/>
    </source>
</evidence>
<dbReference type="EMBL" id="JBHLUD010000004">
    <property type="protein sequence ID" value="MFC0542650.1"/>
    <property type="molecule type" value="Genomic_DNA"/>
</dbReference>
<evidence type="ECO:0000256" key="5">
    <source>
        <dbReference type="ARBA" id="ARBA00023136"/>
    </source>
</evidence>
<comment type="subcellular location">
    <subcellularLocation>
        <location evidence="1">Cell membrane</location>
        <topology evidence="1">Multi-pass membrane protein</topology>
    </subcellularLocation>
</comment>
<dbReference type="InterPro" id="IPR011701">
    <property type="entry name" value="MFS"/>
</dbReference>
<dbReference type="Pfam" id="PF07690">
    <property type="entry name" value="MFS_1"/>
    <property type="match status" value="1"/>
</dbReference>
<evidence type="ECO:0000256" key="6">
    <source>
        <dbReference type="SAM" id="Phobius"/>
    </source>
</evidence>
<dbReference type="RefSeq" id="WP_273941066.1">
    <property type="nucleotide sequence ID" value="NZ_CP097263.1"/>
</dbReference>
<dbReference type="PANTHER" id="PTHR23513:SF6">
    <property type="entry name" value="MAJOR FACILITATOR SUPERFAMILY ASSOCIATED DOMAIN-CONTAINING PROTEIN"/>
    <property type="match status" value="1"/>
</dbReference>
<feature type="transmembrane region" description="Helical" evidence="6">
    <location>
        <begin position="384"/>
        <end position="403"/>
    </location>
</feature>
<evidence type="ECO:0000256" key="1">
    <source>
        <dbReference type="ARBA" id="ARBA00004651"/>
    </source>
</evidence>
<gene>
    <name evidence="8" type="ORF">ACFFH7_14230</name>
</gene>
<feature type="transmembrane region" description="Helical" evidence="6">
    <location>
        <begin position="230"/>
        <end position="252"/>
    </location>
</feature>
<dbReference type="InterPro" id="IPR036259">
    <property type="entry name" value="MFS_trans_sf"/>
</dbReference>
<feature type="transmembrane region" description="Helical" evidence="6">
    <location>
        <begin position="82"/>
        <end position="104"/>
    </location>
</feature>
<dbReference type="SUPFAM" id="SSF103473">
    <property type="entry name" value="MFS general substrate transporter"/>
    <property type="match status" value="1"/>
</dbReference>
<feature type="transmembrane region" description="Helical" evidence="6">
    <location>
        <begin position="155"/>
        <end position="177"/>
    </location>
</feature>
<feature type="transmembrane region" description="Helical" evidence="6">
    <location>
        <begin position="183"/>
        <end position="201"/>
    </location>
</feature>
<comment type="caution">
    <text evidence="8">The sequence shown here is derived from an EMBL/GenBank/DDBJ whole genome shotgun (WGS) entry which is preliminary data.</text>
</comment>
<feature type="domain" description="Major facilitator superfamily (MFS) profile" evidence="7">
    <location>
        <begin position="1"/>
        <end position="410"/>
    </location>
</feature>
<keyword evidence="2" id="KW-1003">Cell membrane</keyword>
<keyword evidence="5 6" id="KW-0472">Membrane</keyword>
<keyword evidence="3 6" id="KW-0812">Transmembrane</keyword>
<dbReference type="Proteomes" id="UP001589810">
    <property type="component" value="Unassembled WGS sequence"/>
</dbReference>
<keyword evidence="4 6" id="KW-1133">Transmembrane helix</keyword>
<evidence type="ECO:0000313" key="8">
    <source>
        <dbReference type="EMBL" id="MFC0542650.1"/>
    </source>
</evidence>